<accession>A0A8J8P734</accession>
<proteinExistence type="predicted"/>
<evidence type="ECO:0000313" key="1">
    <source>
        <dbReference type="EMBL" id="TNV88153.1"/>
    </source>
</evidence>
<keyword evidence="2" id="KW-1185">Reference proteome</keyword>
<sequence length="161" mass="17556">MAALAQSLPSPFLNITIFLDPAATHFVAYSDLEGYLPGYLTDKMTFALNILQVRDQRNNTCSPLGCKLEGVCDKKAVIHNKMGASFTLPIPNRGLLIRNIIFDGIDSVIDYQNTTEDFACVNGSDRACCSVTAGGEGVSCQWYNDSSKLLKPLFNKQGVLL</sequence>
<reference evidence="1" key="1">
    <citation type="submission" date="2019-06" db="EMBL/GenBank/DDBJ databases">
        <authorList>
            <person name="Zheng W."/>
        </authorList>
    </citation>
    <scope>NUCLEOTIDE SEQUENCE</scope>
    <source>
        <strain evidence="1">QDHG01</strain>
    </source>
</reference>
<protein>
    <submittedName>
        <fullName evidence="1">Uncharacterized protein</fullName>
    </submittedName>
</protein>
<dbReference type="Proteomes" id="UP000785679">
    <property type="component" value="Unassembled WGS sequence"/>
</dbReference>
<name>A0A8J8P734_HALGN</name>
<comment type="caution">
    <text evidence="1">The sequence shown here is derived from an EMBL/GenBank/DDBJ whole genome shotgun (WGS) entry which is preliminary data.</text>
</comment>
<dbReference type="EMBL" id="RRYP01000059">
    <property type="protein sequence ID" value="TNV88153.1"/>
    <property type="molecule type" value="Genomic_DNA"/>
</dbReference>
<organism evidence="1 2">
    <name type="scientific">Halteria grandinella</name>
    <dbReference type="NCBI Taxonomy" id="5974"/>
    <lineage>
        <taxon>Eukaryota</taxon>
        <taxon>Sar</taxon>
        <taxon>Alveolata</taxon>
        <taxon>Ciliophora</taxon>
        <taxon>Intramacronucleata</taxon>
        <taxon>Spirotrichea</taxon>
        <taxon>Stichotrichia</taxon>
        <taxon>Sporadotrichida</taxon>
        <taxon>Halteriidae</taxon>
        <taxon>Halteria</taxon>
    </lineage>
</organism>
<dbReference type="AlphaFoldDB" id="A0A8J8P734"/>
<evidence type="ECO:0000313" key="2">
    <source>
        <dbReference type="Proteomes" id="UP000785679"/>
    </source>
</evidence>
<gene>
    <name evidence="1" type="ORF">FGO68_gene15240</name>
</gene>